<dbReference type="STRING" id="909613.UO65_4699"/>
<dbReference type="SUPFAM" id="SSF47413">
    <property type="entry name" value="lambda repressor-like DNA-binding domains"/>
    <property type="match status" value="1"/>
</dbReference>
<dbReference type="InterPro" id="IPR001387">
    <property type="entry name" value="Cro/C1-type_HTH"/>
</dbReference>
<protein>
    <submittedName>
        <fullName evidence="2">Putative DNA-binding protein</fullName>
    </submittedName>
</protein>
<dbReference type="AlphaFoldDB" id="W7IGI1"/>
<dbReference type="Proteomes" id="UP000019277">
    <property type="component" value="Unassembled WGS sequence"/>
</dbReference>
<gene>
    <name evidence="2" type="ORF">UO65_4699</name>
</gene>
<dbReference type="eggNOG" id="COG1396">
    <property type="taxonomic scope" value="Bacteria"/>
</dbReference>
<dbReference type="CDD" id="cd00093">
    <property type="entry name" value="HTH_XRE"/>
    <property type="match status" value="1"/>
</dbReference>
<dbReference type="InterPro" id="IPR010982">
    <property type="entry name" value="Lambda_DNA-bd_dom_sf"/>
</dbReference>
<keyword evidence="3" id="KW-1185">Reference proteome</keyword>
<dbReference type="Pfam" id="PF13560">
    <property type="entry name" value="HTH_31"/>
    <property type="match status" value="1"/>
</dbReference>
<accession>W7IGI1</accession>
<dbReference type="Pfam" id="PF19054">
    <property type="entry name" value="DUF5753"/>
    <property type="match status" value="1"/>
</dbReference>
<evidence type="ECO:0000313" key="2">
    <source>
        <dbReference type="EMBL" id="EWC59990.1"/>
    </source>
</evidence>
<dbReference type="SMART" id="SM00530">
    <property type="entry name" value="HTH_XRE"/>
    <property type="match status" value="1"/>
</dbReference>
<name>W7IGI1_9PSEU</name>
<keyword evidence="2" id="KW-0238">DNA-binding</keyword>
<proteinExistence type="predicted"/>
<organism evidence="2 3">
    <name type="scientific">Actinokineospora spheciospongiae</name>
    <dbReference type="NCBI Taxonomy" id="909613"/>
    <lineage>
        <taxon>Bacteria</taxon>
        <taxon>Bacillati</taxon>
        <taxon>Actinomycetota</taxon>
        <taxon>Actinomycetes</taxon>
        <taxon>Pseudonocardiales</taxon>
        <taxon>Pseudonocardiaceae</taxon>
        <taxon>Actinokineospora</taxon>
    </lineage>
</organism>
<evidence type="ECO:0000313" key="3">
    <source>
        <dbReference type="Proteomes" id="UP000019277"/>
    </source>
</evidence>
<feature type="domain" description="HTH cro/C1-type" evidence="1">
    <location>
        <begin position="14"/>
        <end position="71"/>
    </location>
</feature>
<dbReference type="PROSITE" id="PS50943">
    <property type="entry name" value="HTH_CROC1"/>
    <property type="match status" value="1"/>
</dbReference>
<dbReference type="Gene3D" id="1.10.260.40">
    <property type="entry name" value="lambda repressor-like DNA-binding domains"/>
    <property type="match status" value="1"/>
</dbReference>
<comment type="caution">
    <text evidence="2">The sequence shown here is derived from an EMBL/GenBank/DDBJ whole genome shotgun (WGS) entry which is preliminary data.</text>
</comment>
<dbReference type="InterPro" id="IPR043917">
    <property type="entry name" value="DUF5753"/>
</dbReference>
<sequence>MARTPKARALGAALRQARQDKGLLLRELASAIKRDIGVLSRWETGERIPKPEQVAQILTRLDVGGDRYDEIMTLVYGTDESQWVAMTLPERRQQMAAYVHWEQNASRIVAVAPLLVPGLLQTSEYIQAIMTAPGVPTGEIASRVTSRLGRREAITRNTDPVELLVLLGQGVLNHDIGGVQTTIGQLDHLLEMATRPNIELRIVPDRSGWNPGLDGAFELIESSEAMPMRNKSGRPGAVELDSIVFVGTLRSVLILHEEDDVDAYKRAVDNIYRLSQSPDVSANIIADARNRWEKQGAR</sequence>
<dbReference type="RefSeq" id="WP_052021641.1">
    <property type="nucleotide sequence ID" value="NZ_AYXG01000179.1"/>
</dbReference>
<evidence type="ECO:0000259" key="1">
    <source>
        <dbReference type="PROSITE" id="PS50943"/>
    </source>
</evidence>
<dbReference type="GO" id="GO:0003677">
    <property type="term" value="F:DNA binding"/>
    <property type="evidence" value="ECO:0007669"/>
    <property type="project" value="UniProtKB-KW"/>
</dbReference>
<reference evidence="2 3" key="1">
    <citation type="journal article" date="2014" name="Genome Announc.">
        <title>Draft Genome Sequence of the Antitrypanosomally Active Sponge-Associated Bacterium Actinokineospora sp. Strain EG49.</title>
        <authorList>
            <person name="Harjes J."/>
            <person name="Ryu T."/>
            <person name="Abdelmohsen U.R."/>
            <person name="Moitinho-Silva L."/>
            <person name="Horn H."/>
            <person name="Ravasi T."/>
            <person name="Hentschel U."/>
        </authorList>
    </citation>
    <scope>NUCLEOTIDE SEQUENCE [LARGE SCALE GENOMIC DNA]</scope>
    <source>
        <strain evidence="2 3">EG49</strain>
    </source>
</reference>
<dbReference type="EMBL" id="AYXG01000179">
    <property type="protein sequence ID" value="EWC59990.1"/>
    <property type="molecule type" value="Genomic_DNA"/>
</dbReference>